<evidence type="ECO:0000256" key="1">
    <source>
        <dbReference type="ARBA" id="ARBA00001974"/>
    </source>
</evidence>
<sequence length="702" mass="74496">MAGLRDDARDRLPRRVSARRGGALSLLLLAALQLGGEGVASRVVRARLPSVAAAPRAPARLSRLQLAGPRMVAIERTSAEADPNVLTKERPLKVLIAGAGIGGMLLANGLAKAGAEVHIFERSDRLRVSGGPILIQSNALASIEAINRTIAREAMRVGTINACRVNGVKDGLNGKWFCMFDTREPARRSGMPLTRVIKRQTLVELFQAGLAGRGDAAQLHFNKNLVDYTQKDGVVTARFADGSVEHGDVLVGADGLWSAVRSVLHGDGPISPEKLADRVRNAKYSGYACYEARCVFRPEEGAIVAYKVYIGRKKYFVLCDIGNGMQEWYAFIYTRVGQGEGQDEYTQTLTDAFDGWHHEVLDVIRATPNADISRRDTFDRAPEVFRGWTDGHVTIMGDAAHPMMPNLGQGGCQAIEDAYRLSIELGGVRQRNQIPQALVAYQLRRLPRAAVVQGVARIASDMLRIYSRYANDFFDWFSDVFVFCSSMGSFFAPRMFPFILGWLFAPDLDRKDRRYVTDRLRSASYYDEDAATELAEVARLFGGRVPTFSELSEIVRDTRPAATKLRAQLLSAPSSVHLVMEDGAGAHAPAASEHAATSASAQHAGGAAAHGGAAHAAAAVGGGGGGGERGDAEAGASAGGLAVAMSAAGATVTVASKLSAAGPATPSNSPIAGSRALASAVTNARDACAGLGEGCDAQAGGH</sequence>
<protein>
    <recommendedName>
        <fullName evidence="7">FAD-binding domain-containing protein</fullName>
    </recommendedName>
</protein>
<keyword evidence="2" id="KW-0285">Flavoprotein</keyword>
<dbReference type="PANTHER" id="PTHR46496:SF1">
    <property type="entry name" value="ZEAXANTHIN EPOXIDASE, CHLOROPLASTIC"/>
    <property type="match status" value="1"/>
</dbReference>
<dbReference type="AlphaFoldDB" id="A0A8J5XHH6"/>
<dbReference type="PRINTS" id="PR00420">
    <property type="entry name" value="RNGMNOXGNASE"/>
</dbReference>
<dbReference type="Pfam" id="PF01494">
    <property type="entry name" value="FAD_binding_3"/>
    <property type="match status" value="1"/>
</dbReference>
<evidence type="ECO:0000256" key="4">
    <source>
        <dbReference type="ARBA" id="ARBA00023002"/>
    </source>
</evidence>
<keyword evidence="4" id="KW-0560">Oxidoreductase</keyword>
<dbReference type="PANTHER" id="PTHR46496">
    <property type="match status" value="1"/>
</dbReference>
<proteinExistence type="predicted"/>
<comment type="caution">
    <text evidence="8">The sequence shown here is derived from an EMBL/GenBank/DDBJ whole genome shotgun (WGS) entry which is preliminary data.</text>
</comment>
<dbReference type="OrthoDB" id="655030at2759"/>
<reference evidence="8" key="1">
    <citation type="submission" date="2021-05" db="EMBL/GenBank/DDBJ databases">
        <title>The genome of the haptophyte Pavlova lutheri (Diacronema luteri, Pavlovales) - a model for lipid biosynthesis in eukaryotic algae.</title>
        <authorList>
            <person name="Hulatt C.J."/>
            <person name="Posewitz M.C."/>
        </authorList>
    </citation>
    <scope>NUCLEOTIDE SEQUENCE</scope>
    <source>
        <strain evidence="8">NIVA-4/92</strain>
    </source>
</reference>
<gene>
    <name evidence="8" type="ORF">KFE25_011152</name>
</gene>
<dbReference type="GO" id="GO:0016491">
    <property type="term" value="F:oxidoreductase activity"/>
    <property type="evidence" value="ECO:0007669"/>
    <property type="project" value="UniProtKB-KW"/>
</dbReference>
<organism evidence="8 9">
    <name type="scientific">Diacronema lutheri</name>
    <name type="common">Unicellular marine alga</name>
    <name type="synonym">Monochrysis lutheri</name>
    <dbReference type="NCBI Taxonomy" id="2081491"/>
    <lineage>
        <taxon>Eukaryota</taxon>
        <taxon>Haptista</taxon>
        <taxon>Haptophyta</taxon>
        <taxon>Pavlovophyceae</taxon>
        <taxon>Pavlovales</taxon>
        <taxon>Pavlovaceae</taxon>
        <taxon>Diacronema</taxon>
    </lineage>
</organism>
<dbReference type="EMBL" id="JAGTXO010000017">
    <property type="protein sequence ID" value="KAG8463155.1"/>
    <property type="molecule type" value="Genomic_DNA"/>
</dbReference>
<feature type="region of interest" description="Disordered" evidence="5">
    <location>
        <begin position="587"/>
        <end position="608"/>
    </location>
</feature>
<feature type="signal peptide" evidence="6">
    <location>
        <begin position="1"/>
        <end position="40"/>
    </location>
</feature>
<dbReference type="SUPFAM" id="SSF51905">
    <property type="entry name" value="FAD/NAD(P)-binding domain"/>
    <property type="match status" value="1"/>
</dbReference>
<evidence type="ECO:0000256" key="6">
    <source>
        <dbReference type="SAM" id="SignalP"/>
    </source>
</evidence>
<accession>A0A8J5XHH6</accession>
<dbReference type="Proteomes" id="UP000751190">
    <property type="component" value="Unassembled WGS sequence"/>
</dbReference>
<feature type="chain" id="PRO_5035148111" description="FAD-binding domain-containing protein" evidence="6">
    <location>
        <begin position="41"/>
        <end position="702"/>
    </location>
</feature>
<dbReference type="InterPro" id="IPR036188">
    <property type="entry name" value="FAD/NAD-bd_sf"/>
</dbReference>
<evidence type="ECO:0000256" key="2">
    <source>
        <dbReference type="ARBA" id="ARBA00022630"/>
    </source>
</evidence>
<dbReference type="InterPro" id="IPR002938">
    <property type="entry name" value="FAD-bd"/>
</dbReference>
<comment type="cofactor">
    <cofactor evidence="1">
        <name>FAD</name>
        <dbReference type="ChEBI" id="CHEBI:57692"/>
    </cofactor>
</comment>
<evidence type="ECO:0000256" key="5">
    <source>
        <dbReference type="SAM" id="MobiDB-lite"/>
    </source>
</evidence>
<evidence type="ECO:0000259" key="7">
    <source>
        <dbReference type="Pfam" id="PF01494"/>
    </source>
</evidence>
<evidence type="ECO:0000313" key="8">
    <source>
        <dbReference type="EMBL" id="KAG8463155.1"/>
    </source>
</evidence>
<keyword evidence="3" id="KW-0274">FAD</keyword>
<dbReference type="Gene3D" id="3.50.50.60">
    <property type="entry name" value="FAD/NAD(P)-binding domain"/>
    <property type="match status" value="1"/>
</dbReference>
<evidence type="ECO:0000313" key="9">
    <source>
        <dbReference type="Proteomes" id="UP000751190"/>
    </source>
</evidence>
<name>A0A8J5XHH6_DIALT</name>
<keyword evidence="6" id="KW-0732">Signal</keyword>
<evidence type="ECO:0000256" key="3">
    <source>
        <dbReference type="ARBA" id="ARBA00022827"/>
    </source>
</evidence>
<keyword evidence="9" id="KW-1185">Reference proteome</keyword>
<feature type="domain" description="FAD-binding" evidence="7">
    <location>
        <begin position="93"/>
        <end position="450"/>
    </location>
</feature>
<dbReference type="GO" id="GO:0071949">
    <property type="term" value="F:FAD binding"/>
    <property type="evidence" value="ECO:0007669"/>
    <property type="project" value="InterPro"/>
</dbReference>